<accession>A0A0K0G671</accession>
<protein>
    <submittedName>
        <fullName evidence="3">Uncharacterized protein</fullName>
    </submittedName>
</protein>
<keyword evidence="2" id="KW-1185">Reference proteome</keyword>
<reference evidence="3" key="2">
    <citation type="submission" date="2015-08" db="UniProtKB">
        <authorList>
            <consortium name="WormBaseParasite"/>
        </authorList>
    </citation>
    <scope>IDENTIFICATION</scope>
</reference>
<proteinExistence type="predicted"/>
<evidence type="ECO:0000313" key="2">
    <source>
        <dbReference type="Proteomes" id="UP000035680"/>
    </source>
</evidence>
<evidence type="ECO:0000313" key="3">
    <source>
        <dbReference type="WBParaSite" id="SVE_2025300.1"/>
    </source>
</evidence>
<organism evidence="2 3">
    <name type="scientific">Strongyloides venezuelensis</name>
    <name type="common">Threadworm</name>
    <dbReference type="NCBI Taxonomy" id="75913"/>
    <lineage>
        <taxon>Eukaryota</taxon>
        <taxon>Metazoa</taxon>
        <taxon>Ecdysozoa</taxon>
        <taxon>Nematoda</taxon>
        <taxon>Chromadorea</taxon>
        <taxon>Rhabditida</taxon>
        <taxon>Tylenchina</taxon>
        <taxon>Panagrolaimomorpha</taxon>
        <taxon>Strongyloidoidea</taxon>
        <taxon>Strongyloididae</taxon>
        <taxon>Strongyloides</taxon>
    </lineage>
</organism>
<dbReference type="WBParaSite" id="SVE_2025300.1">
    <property type="protein sequence ID" value="SVE_2025300.1"/>
    <property type="gene ID" value="SVE_2025300"/>
</dbReference>
<dbReference type="AlphaFoldDB" id="A0A0K0G671"/>
<dbReference type="Proteomes" id="UP000035680">
    <property type="component" value="Unassembled WGS sequence"/>
</dbReference>
<feature type="compositionally biased region" description="Low complexity" evidence="1">
    <location>
        <begin position="40"/>
        <end position="54"/>
    </location>
</feature>
<feature type="region of interest" description="Disordered" evidence="1">
    <location>
        <begin position="31"/>
        <end position="61"/>
    </location>
</feature>
<evidence type="ECO:0000256" key="1">
    <source>
        <dbReference type="SAM" id="MobiDB-lite"/>
    </source>
</evidence>
<name>A0A0K0G671_STRVS</name>
<sequence length="91" mass="10365">MLLSNHIKQYILFIFSISIIELVKFSLPAESPTISRNGRRNSGSRGSLSPSRQSTTKTRDKAEIETLIINDEIYLNQEYDKVFDADGQSNR</sequence>
<reference evidence="2" key="1">
    <citation type="submission" date="2014-07" db="EMBL/GenBank/DDBJ databases">
        <authorList>
            <person name="Martin A.A"/>
            <person name="De Silva N."/>
        </authorList>
    </citation>
    <scope>NUCLEOTIDE SEQUENCE</scope>
</reference>